<protein>
    <submittedName>
        <fullName evidence="3">Uncharacterized protein</fullName>
    </submittedName>
</protein>
<keyword evidence="2" id="KW-0812">Transmembrane</keyword>
<feature type="compositionally biased region" description="Basic and acidic residues" evidence="1">
    <location>
        <begin position="129"/>
        <end position="138"/>
    </location>
</feature>
<dbReference type="Proteomes" id="UP000053477">
    <property type="component" value="Unassembled WGS sequence"/>
</dbReference>
<dbReference type="AlphaFoldDB" id="A0A0H2RVM0"/>
<organism evidence="3 4">
    <name type="scientific">Schizopora paradoxa</name>
    <dbReference type="NCBI Taxonomy" id="27342"/>
    <lineage>
        <taxon>Eukaryota</taxon>
        <taxon>Fungi</taxon>
        <taxon>Dikarya</taxon>
        <taxon>Basidiomycota</taxon>
        <taxon>Agaricomycotina</taxon>
        <taxon>Agaricomycetes</taxon>
        <taxon>Hymenochaetales</taxon>
        <taxon>Schizoporaceae</taxon>
        <taxon>Schizopora</taxon>
    </lineage>
</organism>
<evidence type="ECO:0000313" key="3">
    <source>
        <dbReference type="EMBL" id="KLO16075.1"/>
    </source>
</evidence>
<feature type="transmembrane region" description="Helical" evidence="2">
    <location>
        <begin position="37"/>
        <end position="61"/>
    </location>
</feature>
<gene>
    <name evidence="3" type="ORF">SCHPADRAFT_234334</name>
</gene>
<keyword evidence="2" id="KW-1133">Transmembrane helix</keyword>
<reference evidence="3 4" key="1">
    <citation type="submission" date="2015-04" db="EMBL/GenBank/DDBJ databases">
        <title>Complete genome sequence of Schizopora paradoxa KUC8140, a cosmopolitan wood degrader in East Asia.</title>
        <authorList>
            <consortium name="DOE Joint Genome Institute"/>
            <person name="Min B."/>
            <person name="Park H."/>
            <person name="Jang Y."/>
            <person name="Kim J.-J."/>
            <person name="Kim K.H."/>
            <person name="Pangilinan J."/>
            <person name="Lipzen A."/>
            <person name="Riley R."/>
            <person name="Grigoriev I.V."/>
            <person name="Spatafora J.W."/>
            <person name="Choi I.-G."/>
        </authorList>
    </citation>
    <scope>NUCLEOTIDE SEQUENCE [LARGE SCALE GENOMIC DNA]</scope>
    <source>
        <strain evidence="3 4">KUC8140</strain>
    </source>
</reference>
<name>A0A0H2RVM0_9AGAM</name>
<keyword evidence="2" id="KW-0472">Membrane</keyword>
<feature type="compositionally biased region" description="Basic and acidic residues" evidence="1">
    <location>
        <begin position="148"/>
        <end position="157"/>
    </location>
</feature>
<accession>A0A0H2RVM0</accession>
<sequence length="157" mass="17502">MFAVLAANRVKINPIPVTTLPTAQSVSSSSSSHVKRWLVIFISTFLSALGLVLVFLAYYFMRRRRAKAAQRRRQTFVRLQDLPRSATPRRTEGVVLSPLPNFDDVDFKAPVDADTESLSEAIARKGFMEQQRAMEHEGANPPSYVDVPDAKTDGGHQ</sequence>
<dbReference type="EMBL" id="KQ085921">
    <property type="protein sequence ID" value="KLO16075.1"/>
    <property type="molecule type" value="Genomic_DNA"/>
</dbReference>
<evidence type="ECO:0000256" key="1">
    <source>
        <dbReference type="SAM" id="MobiDB-lite"/>
    </source>
</evidence>
<evidence type="ECO:0000256" key="2">
    <source>
        <dbReference type="SAM" id="Phobius"/>
    </source>
</evidence>
<dbReference type="InParanoid" id="A0A0H2RVM0"/>
<feature type="region of interest" description="Disordered" evidence="1">
    <location>
        <begin position="129"/>
        <end position="157"/>
    </location>
</feature>
<keyword evidence="4" id="KW-1185">Reference proteome</keyword>
<proteinExistence type="predicted"/>
<evidence type="ECO:0000313" key="4">
    <source>
        <dbReference type="Proteomes" id="UP000053477"/>
    </source>
</evidence>